<proteinExistence type="predicted"/>
<evidence type="ECO:0000256" key="5">
    <source>
        <dbReference type="ARBA" id="ARBA00022989"/>
    </source>
</evidence>
<protein>
    <submittedName>
        <fullName evidence="9">MFS transporter</fullName>
    </submittedName>
</protein>
<feature type="transmembrane region" description="Helical" evidence="7">
    <location>
        <begin position="161"/>
        <end position="190"/>
    </location>
</feature>
<keyword evidence="3" id="KW-1003">Cell membrane</keyword>
<sequence length="422" mass="44618">MRATFRALGIRNYRLWVVGALVSNVGTWMQRVAQDWLVLTVLTDHSGTSVGIATALQFLPILFLGPYAGVLADRHSKRTMLLWTQTAMGLFAVVLGLLVVTGSAQLWQVYAAALALGVASSFDVTARQAFVSDVVGPANLANAVALNSASFNLARLGGPGIAGLLIAWIGTGPVFLLNAASFAAVLLSLLRMRTAELFPMQPTPHGNHQIAEGFRYVRERPDLMLIFILTGVVGTFGMNFQVTNALMATAVFGQGPGKYGLLGSIMAVGTLAGALLAAGRQGPRLRFLLGGAIGLGVFSLVASVMPYYWLYAGSLVLVGLALMTFMNSSMTSIQLSVEPQFRGRVLSLYLAVMQGGTAVGGPVVGWVGTEFGGRWSVAVSGIAVLLAALCAVVLVSRQRRRFLRDLAQQDGETSPGSMKVKP</sequence>
<dbReference type="InterPro" id="IPR010290">
    <property type="entry name" value="TM_effector"/>
</dbReference>
<feature type="transmembrane region" description="Helical" evidence="7">
    <location>
        <begin position="12"/>
        <end position="29"/>
    </location>
</feature>
<comment type="subcellular location">
    <subcellularLocation>
        <location evidence="1">Cell membrane</location>
        <topology evidence="1">Multi-pass membrane protein</topology>
    </subcellularLocation>
</comment>
<keyword evidence="6 7" id="KW-0472">Membrane</keyword>
<keyword evidence="10" id="KW-1185">Reference proteome</keyword>
<comment type="caution">
    <text evidence="9">The sequence shown here is derived from an EMBL/GenBank/DDBJ whole genome shotgun (WGS) entry which is preliminary data.</text>
</comment>
<feature type="transmembrane region" description="Helical" evidence="7">
    <location>
        <begin position="375"/>
        <end position="395"/>
    </location>
</feature>
<name>A0ABV5UKU2_9MICC</name>
<feature type="transmembrane region" description="Helical" evidence="7">
    <location>
        <begin position="259"/>
        <end position="278"/>
    </location>
</feature>
<dbReference type="EMBL" id="JBHMBH010000006">
    <property type="protein sequence ID" value="MFB9712758.1"/>
    <property type="molecule type" value="Genomic_DNA"/>
</dbReference>
<dbReference type="PANTHER" id="PTHR23513:SF11">
    <property type="entry name" value="STAPHYLOFERRIN A TRANSPORTER"/>
    <property type="match status" value="1"/>
</dbReference>
<dbReference type="InterPro" id="IPR036259">
    <property type="entry name" value="MFS_trans_sf"/>
</dbReference>
<dbReference type="Proteomes" id="UP001589536">
    <property type="component" value="Unassembled WGS sequence"/>
</dbReference>
<evidence type="ECO:0000313" key="10">
    <source>
        <dbReference type="Proteomes" id="UP001589536"/>
    </source>
</evidence>
<evidence type="ECO:0000256" key="2">
    <source>
        <dbReference type="ARBA" id="ARBA00022448"/>
    </source>
</evidence>
<dbReference type="CDD" id="cd06173">
    <property type="entry name" value="MFS_MefA_like"/>
    <property type="match status" value="1"/>
</dbReference>
<feature type="transmembrane region" description="Helical" evidence="7">
    <location>
        <begin position="346"/>
        <end position="369"/>
    </location>
</feature>
<feature type="transmembrane region" description="Helical" evidence="7">
    <location>
        <begin position="223"/>
        <end position="247"/>
    </location>
</feature>
<feature type="transmembrane region" description="Helical" evidence="7">
    <location>
        <begin position="49"/>
        <end position="68"/>
    </location>
</feature>
<evidence type="ECO:0000256" key="6">
    <source>
        <dbReference type="ARBA" id="ARBA00023136"/>
    </source>
</evidence>
<evidence type="ECO:0000256" key="4">
    <source>
        <dbReference type="ARBA" id="ARBA00022692"/>
    </source>
</evidence>
<gene>
    <name evidence="9" type="ORF">ACFFPI_01120</name>
</gene>
<evidence type="ECO:0000256" key="3">
    <source>
        <dbReference type="ARBA" id="ARBA00022475"/>
    </source>
</evidence>
<dbReference type="PANTHER" id="PTHR23513">
    <property type="entry name" value="INTEGRAL MEMBRANE EFFLUX PROTEIN-RELATED"/>
    <property type="match status" value="1"/>
</dbReference>
<feature type="transmembrane region" description="Helical" evidence="7">
    <location>
        <begin position="80"/>
        <end position="100"/>
    </location>
</feature>
<evidence type="ECO:0000259" key="8">
    <source>
        <dbReference type="PROSITE" id="PS50850"/>
    </source>
</evidence>
<feature type="transmembrane region" description="Helical" evidence="7">
    <location>
        <begin position="308"/>
        <end position="325"/>
    </location>
</feature>
<dbReference type="InterPro" id="IPR020846">
    <property type="entry name" value="MFS_dom"/>
</dbReference>
<evidence type="ECO:0000256" key="7">
    <source>
        <dbReference type="SAM" id="Phobius"/>
    </source>
</evidence>
<evidence type="ECO:0000256" key="1">
    <source>
        <dbReference type="ARBA" id="ARBA00004651"/>
    </source>
</evidence>
<feature type="domain" description="Major facilitator superfamily (MFS) profile" evidence="8">
    <location>
        <begin position="1"/>
        <end position="399"/>
    </location>
</feature>
<dbReference type="PROSITE" id="PS50850">
    <property type="entry name" value="MFS"/>
    <property type="match status" value="1"/>
</dbReference>
<dbReference type="Gene3D" id="1.20.1250.20">
    <property type="entry name" value="MFS general substrate transporter like domains"/>
    <property type="match status" value="1"/>
</dbReference>
<keyword evidence="2" id="KW-0813">Transport</keyword>
<accession>A0ABV5UKU2</accession>
<keyword evidence="5 7" id="KW-1133">Transmembrane helix</keyword>
<dbReference type="Pfam" id="PF05977">
    <property type="entry name" value="MFS_3"/>
    <property type="match status" value="1"/>
</dbReference>
<keyword evidence="4 7" id="KW-0812">Transmembrane</keyword>
<evidence type="ECO:0000313" key="9">
    <source>
        <dbReference type="EMBL" id="MFB9712758.1"/>
    </source>
</evidence>
<organism evidence="9 10">
    <name type="scientific">Arthrobacter methylotrophus</name>
    <dbReference type="NCBI Taxonomy" id="121291"/>
    <lineage>
        <taxon>Bacteria</taxon>
        <taxon>Bacillati</taxon>
        <taxon>Actinomycetota</taxon>
        <taxon>Actinomycetes</taxon>
        <taxon>Micrococcales</taxon>
        <taxon>Micrococcaceae</taxon>
        <taxon>Arthrobacter</taxon>
    </lineage>
</organism>
<feature type="transmembrane region" description="Helical" evidence="7">
    <location>
        <begin position="285"/>
        <end position="302"/>
    </location>
</feature>
<reference evidence="9 10" key="1">
    <citation type="submission" date="2024-09" db="EMBL/GenBank/DDBJ databases">
        <authorList>
            <person name="Sun Q."/>
            <person name="Mori K."/>
        </authorList>
    </citation>
    <scope>NUCLEOTIDE SEQUENCE [LARGE SCALE GENOMIC DNA]</scope>
    <source>
        <strain evidence="9 10">JCM 13519</strain>
    </source>
</reference>
<dbReference type="SUPFAM" id="SSF103473">
    <property type="entry name" value="MFS general substrate transporter"/>
    <property type="match status" value="1"/>
</dbReference>
<dbReference type="RefSeq" id="WP_345049571.1">
    <property type="nucleotide sequence ID" value="NZ_BAABED010000001.1"/>
</dbReference>